<evidence type="ECO:0008006" key="5">
    <source>
        <dbReference type="Google" id="ProtNLM"/>
    </source>
</evidence>
<organism evidence="4">
    <name type="scientific">marine sediment metagenome</name>
    <dbReference type="NCBI Taxonomy" id="412755"/>
    <lineage>
        <taxon>unclassified sequences</taxon>
        <taxon>metagenomes</taxon>
        <taxon>ecological metagenomes</taxon>
    </lineage>
</organism>
<name>X1GP86_9ZZZZ</name>
<reference evidence="4" key="1">
    <citation type="journal article" date="2014" name="Front. Microbiol.">
        <title>High frequency of phylogenetically diverse reductive dehalogenase-homologous genes in deep subseafloor sedimentary metagenomes.</title>
        <authorList>
            <person name="Kawai M."/>
            <person name="Futagami T."/>
            <person name="Toyoda A."/>
            <person name="Takaki Y."/>
            <person name="Nishi S."/>
            <person name="Hori S."/>
            <person name="Arai W."/>
            <person name="Tsubouchi T."/>
            <person name="Morono Y."/>
            <person name="Uchiyama I."/>
            <person name="Ito T."/>
            <person name="Fujiyama A."/>
            <person name="Inagaki F."/>
            <person name="Takami H."/>
        </authorList>
    </citation>
    <scope>NUCLEOTIDE SEQUENCE</scope>
    <source>
        <strain evidence="4">Expedition CK06-06</strain>
    </source>
</reference>
<dbReference type="GO" id="GO:0003677">
    <property type="term" value="F:DNA binding"/>
    <property type="evidence" value="ECO:0007669"/>
    <property type="project" value="UniProtKB-KW"/>
</dbReference>
<dbReference type="Pfam" id="PF00352">
    <property type="entry name" value="TBP"/>
    <property type="match status" value="1"/>
</dbReference>
<evidence type="ECO:0000256" key="2">
    <source>
        <dbReference type="ARBA" id="ARBA00023125"/>
    </source>
</evidence>
<dbReference type="PRINTS" id="PR00686">
    <property type="entry name" value="TIFACTORIID"/>
</dbReference>
<feature type="non-terminal residue" evidence="4">
    <location>
        <position position="95"/>
    </location>
</feature>
<dbReference type="Gene3D" id="3.30.310.10">
    <property type="entry name" value="TATA-Binding Protein"/>
    <property type="match status" value="1"/>
</dbReference>
<dbReference type="AlphaFoldDB" id="X1GP86"/>
<dbReference type="EMBL" id="BARU01020038">
    <property type="protein sequence ID" value="GAH59706.1"/>
    <property type="molecule type" value="Genomic_DNA"/>
</dbReference>
<evidence type="ECO:0000256" key="3">
    <source>
        <dbReference type="ARBA" id="ARBA00023163"/>
    </source>
</evidence>
<proteinExistence type="inferred from homology"/>
<evidence type="ECO:0000313" key="4">
    <source>
        <dbReference type="EMBL" id="GAH59706.1"/>
    </source>
</evidence>
<gene>
    <name evidence="4" type="ORF">S03H2_32949</name>
</gene>
<protein>
    <recommendedName>
        <fullName evidence="5">TATA-box-binding protein</fullName>
    </recommendedName>
</protein>
<comment type="caution">
    <text evidence="4">The sequence shown here is derived from an EMBL/GenBank/DDBJ whole genome shotgun (WGS) entry which is preliminary data.</text>
</comment>
<keyword evidence="3" id="KW-0804">Transcription</keyword>
<dbReference type="GO" id="GO:0006352">
    <property type="term" value="P:DNA-templated transcription initiation"/>
    <property type="evidence" value="ECO:0007669"/>
    <property type="project" value="InterPro"/>
</dbReference>
<keyword evidence="2" id="KW-0238">DNA-binding</keyword>
<dbReference type="InterPro" id="IPR012295">
    <property type="entry name" value="TBP_dom_sf"/>
</dbReference>
<evidence type="ECO:0000256" key="1">
    <source>
        <dbReference type="ARBA" id="ARBA00005560"/>
    </source>
</evidence>
<sequence>MVLRIKLKDDKRSLSYVIQNIVVKEILNQEENFDLNEILINLNNAEYNPKRFPGLFIRFTHPRCVIIFFRNGKLILTGLKLFNQIELVIKRLIFK</sequence>
<accession>X1GP86</accession>
<comment type="similarity">
    <text evidence="1">Belongs to the TBP family.</text>
</comment>
<dbReference type="PANTHER" id="PTHR10126">
    <property type="entry name" value="TATA-BOX BINDING PROTEIN"/>
    <property type="match status" value="1"/>
</dbReference>
<dbReference type="SUPFAM" id="SSF55945">
    <property type="entry name" value="TATA-box binding protein-like"/>
    <property type="match status" value="1"/>
</dbReference>
<dbReference type="InterPro" id="IPR000814">
    <property type="entry name" value="TBP"/>
</dbReference>